<dbReference type="EMBL" id="JAMRYU010000001">
    <property type="protein sequence ID" value="MDC4238735.1"/>
    <property type="molecule type" value="Genomic_DNA"/>
</dbReference>
<dbReference type="InterPro" id="IPR052913">
    <property type="entry name" value="Glycopeptide_resist_protein"/>
</dbReference>
<dbReference type="RefSeq" id="WP_008680218.1">
    <property type="nucleotide sequence ID" value="NZ_CABKOG010000003.1"/>
</dbReference>
<dbReference type="Pfam" id="PF04294">
    <property type="entry name" value="VanW"/>
    <property type="match status" value="1"/>
</dbReference>
<dbReference type="Pfam" id="PF12229">
    <property type="entry name" value="PG_binding_4"/>
    <property type="match status" value="1"/>
</dbReference>
<reference evidence="5" key="1">
    <citation type="submission" date="2022-05" db="EMBL/GenBank/DDBJ databases">
        <title>Draft genome sequence of Clostridium tertium strain CP3 isolated from Peru.</title>
        <authorList>
            <person name="Hurtado R."/>
            <person name="Lima L."/>
            <person name="Sousa T."/>
            <person name="Jaiswal A.K."/>
            <person name="Tiwari S."/>
            <person name="Maturrano L."/>
            <person name="Brenig B."/>
            <person name="Azevedo V."/>
        </authorList>
    </citation>
    <scope>NUCLEOTIDE SEQUENCE</scope>
    <source>
        <strain evidence="5">CP3</strain>
    </source>
</reference>
<organism evidence="5 6">
    <name type="scientific">Clostridium tertium</name>
    <dbReference type="NCBI Taxonomy" id="1559"/>
    <lineage>
        <taxon>Bacteria</taxon>
        <taxon>Bacillati</taxon>
        <taxon>Bacillota</taxon>
        <taxon>Clostridia</taxon>
        <taxon>Eubacteriales</taxon>
        <taxon>Clostridiaceae</taxon>
        <taxon>Clostridium</taxon>
    </lineage>
</organism>
<keyword evidence="3" id="KW-1133">Transmembrane helix</keyword>
<evidence type="ECO:0000313" key="6">
    <source>
        <dbReference type="Proteomes" id="UP001141183"/>
    </source>
</evidence>
<dbReference type="PROSITE" id="PS51109">
    <property type="entry name" value="G5"/>
    <property type="match status" value="1"/>
</dbReference>
<dbReference type="InterPro" id="IPR007391">
    <property type="entry name" value="Vancomycin_resist_VanW"/>
</dbReference>
<feature type="compositionally biased region" description="Low complexity" evidence="2">
    <location>
        <begin position="474"/>
        <end position="486"/>
    </location>
</feature>
<dbReference type="PANTHER" id="PTHR35788">
    <property type="entry name" value="EXPORTED PROTEIN-RELATED"/>
    <property type="match status" value="1"/>
</dbReference>
<dbReference type="Pfam" id="PF07501">
    <property type="entry name" value="G5"/>
    <property type="match status" value="1"/>
</dbReference>
<evidence type="ECO:0000256" key="3">
    <source>
        <dbReference type="SAM" id="Phobius"/>
    </source>
</evidence>
<evidence type="ECO:0000313" key="5">
    <source>
        <dbReference type="EMBL" id="MDC4238735.1"/>
    </source>
</evidence>
<keyword evidence="3" id="KW-0812">Transmembrane</keyword>
<comment type="caution">
    <text evidence="5">The sequence shown here is derived from an EMBL/GenBank/DDBJ whole genome shotgun (WGS) entry which is preliminary data.</text>
</comment>
<evidence type="ECO:0000256" key="1">
    <source>
        <dbReference type="ARBA" id="ARBA00022729"/>
    </source>
</evidence>
<feature type="transmembrane region" description="Helical" evidence="3">
    <location>
        <begin position="20"/>
        <end position="39"/>
    </location>
</feature>
<keyword evidence="1" id="KW-0732">Signal</keyword>
<dbReference type="AlphaFoldDB" id="A0A9X3XFM6"/>
<keyword evidence="3" id="KW-0472">Membrane</keyword>
<feature type="domain" description="G5" evidence="4">
    <location>
        <begin position="385"/>
        <end position="464"/>
    </location>
</feature>
<sequence>MDGQKKDNKKIISPKNKNTIIAAIIITIVVIIGIIGYIFSVNNRVAAWENKVYPGITVYGVDLGGLSKEEAIKSLNEKLSGLIMDKKLNVLVGDKKVELSYSQIKPKYDTEVIAEEAFNYGKDGGMFAKNSLIKNDDNINMEAKITYDEESLKAFEEKVKTEVNVAPKDATIEINSGNIVVTPEVIGKKIDEEELHNKLIESINGDPTSIVELTFELKEEQAKVKAEDLNKITGKISGYSSSYKDTGDGRVKNMQIATQIVNGTIVMPGEEFSYNELIGDTTPDKGYEKANTYVGNEIVPDYGGGICQISTTLYRAAMRANLRSTERMNHSLTVSYSEPGLDATVANGVIDYKFKNSYDFPVYIQGYVGGGTASFNIYGNVEAMGGKTYELVNEVHEKYNPEVKYEDDPTMEAGTEKVVSYGMPGYKASSYQITYKNGVEVDREFIATDVYLTTDTVIKRGTKKKETPQKPADKPQAPAGDQKPNQ</sequence>
<feature type="compositionally biased region" description="Basic and acidic residues" evidence="2">
    <location>
        <begin position="464"/>
        <end position="473"/>
    </location>
</feature>
<evidence type="ECO:0000256" key="2">
    <source>
        <dbReference type="SAM" id="MobiDB-lite"/>
    </source>
</evidence>
<dbReference type="InterPro" id="IPR011098">
    <property type="entry name" value="G5_dom"/>
</dbReference>
<keyword evidence="6" id="KW-1185">Reference proteome</keyword>
<proteinExistence type="predicted"/>
<feature type="region of interest" description="Disordered" evidence="2">
    <location>
        <begin position="457"/>
        <end position="486"/>
    </location>
</feature>
<dbReference type="PANTHER" id="PTHR35788:SF1">
    <property type="entry name" value="EXPORTED PROTEIN"/>
    <property type="match status" value="1"/>
</dbReference>
<name>A0A9X3XFM6_9CLOT</name>
<accession>A0A9X3XFM6</accession>
<dbReference type="Gene3D" id="2.20.230.10">
    <property type="entry name" value="Resuscitation-promoting factor rpfb"/>
    <property type="match status" value="1"/>
</dbReference>
<dbReference type="InterPro" id="IPR022029">
    <property type="entry name" value="YoaR-like_PG-bd"/>
</dbReference>
<protein>
    <submittedName>
        <fullName evidence="5">VanW family protein</fullName>
    </submittedName>
</protein>
<dbReference type="Proteomes" id="UP001141183">
    <property type="component" value="Unassembled WGS sequence"/>
</dbReference>
<gene>
    <name evidence="5" type="ORF">NE398_00920</name>
</gene>
<evidence type="ECO:0000259" key="4">
    <source>
        <dbReference type="PROSITE" id="PS51109"/>
    </source>
</evidence>
<dbReference type="SMART" id="SM01208">
    <property type="entry name" value="G5"/>
    <property type="match status" value="1"/>
</dbReference>